<dbReference type="EMBL" id="MFGM01000015">
    <property type="protein sequence ID" value="OGF37780.1"/>
    <property type="molecule type" value="Genomic_DNA"/>
</dbReference>
<feature type="region of interest" description="Disordered" evidence="1">
    <location>
        <begin position="553"/>
        <end position="671"/>
    </location>
</feature>
<dbReference type="CDD" id="cd01127">
    <property type="entry name" value="TrwB_TraG_TraD_VirD4"/>
    <property type="match status" value="1"/>
</dbReference>
<dbReference type="Pfam" id="PF10412">
    <property type="entry name" value="TrwB_AAD_bind"/>
    <property type="match status" value="1"/>
</dbReference>
<dbReference type="NCBIfam" id="TIGR04272">
    <property type="entry name" value="cxxc_cxxc_Mbark"/>
    <property type="match status" value="1"/>
</dbReference>
<feature type="compositionally biased region" description="Acidic residues" evidence="1">
    <location>
        <begin position="466"/>
        <end position="475"/>
    </location>
</feature>
<dbReference type="Proteomes" id="UP000178656">
    <property type="component" value="Unassembled WGS sequence"/>
</dbReference>
<dbReference type="InterPro" id="IPR027417">
    <property type="entry name" value="P-loop_NTPase"/>
</dbReference>
<feature type="compositionally biased region" description="Low complexity" evidence="1">
    <location>
        <begin position="630"/>
        <end position="642"/>
    </location>
</feature>
<feature type="compositionally biased region" description="Basic and acidic residues" evidence="1">
    <location>
        <begin position="644"/>
        <end position="656"/>
    </location>
</feature>
<evidence type="ECO:0000256" key="1">
    <source>
        <dbReference type="SAM" id="MobiDB-lite"/>
    </source>
</evidence>
<feature type="region of interest" description="Disordered" evidence="1">
    <location>
        <begin position="463"/>
        <end position="509"/>
    </location>
</feature>
<reference evidence="4 5" key="1">
    <citation type="journal article" date="2016" name="Nat. Commun.">
        <title>Thousands of microbial genomes shed light on interconnected biogeochemical processes in an aquifer system.</title>
        <authorList>
            <person name="Anantharaman K."/>
            <person name="Brown C.T."/>
            <person name="Hug L.A."/>
            <person name="Sharon I."/>
            <person name="Castelle C.J."/>
            <person name="Probst A.J."/>
            <person name="Thomas B.C."/>
            <person name="Singh A."/>
            <person name="Wilkins M.J."/>
            <person name="Karaoz U."/>
            <person name="Brodie E.L."/>
            <person name="Williams K.H."/>
            <person name="Hubbard S.S."/>
            <person name="Banfield J.F."/>
        </authorList>
    </citation>
    <scope>NUCLEOTIDE SEQUENCE [LARGE SCALE GENOMIC DNA]</scope>
</reference>
<dbReference type="PANTHER" id="PTHR30121">
    <property type="entry name" value="UNCHARACTERIZED PROTEIN YJGR-RELATED"/>
    <property type="match status" value="1"/>
</dbReference>
<dbReference type="InterPro" id="IPR026363">
    <property type="entry name" value="CxxC-x17-CxxC_dom"/>
</dbReference>
<dbReference type="InterPro" id="IPR051162">
    <property type="entry name" value="T4SS_component"/>
</dbReference>
<organism evidence="4 5">
    <name type="scientific">Candidatus Falkowbacteria bacterium RIFOXYC2_FULL_48_21</name>
    <dbReference type="NCBI Taxonomy" id="1798005"/>
    <lineage>
        <taxon>Bacteria</taxon>
        <taxon>Candidatus Falkowiibacteriota</taxon>
    </lineage>
</organism>
<comment type="caution">
    <text evidence="4">The sequence shown here is derived from an EMBL/GenBank/DDBJ whole genome shotgun (WGS) entry which is preliminary data.</text>
</comment>
<name>A0A1F5TFT3_9BACT</name>
<gene>
    <name evidence="4" type="ORF">A2482_00950</name>
</gene>
<dbReference type="Pfam" id="PF23477">
    <property type="entry name" value="zf_Tbcl_2"/>
    <property type="match status" value="1"/>
</dbReference>
<evidence type="ECO:0000259" key="3">
    <source>
        <dbReference type="Pfam" id="PF23477"/>
    </source>
</evidence>
<dbReference type="PANTHER" id="PTHR30121:SF11">
    <property type="entry name" value="AAA+ ATPASE DOMAIN-CONTAINING PROTEIN"/>
    <property type="match status" value="1"/>
</dbReference>
<feature type="domain" description="CxxC-x17-CxxC" evidence="3">
    <location>
        <begin position="519"/>
        <end position="550"/>
    </location>
</feature>
<dbReference type="SUPFAM" id="SSF52540">
    <property type="entry name" value="P-loop containing nucleoside triphosphate hydrolases"/>
    <property type="match status" value="1"/>
</dbReference>
<evidence type="ECO:0000313" key="5">
    <source>
        <dbReference type="Proteomes" id="UP000178656"/>
    </source>
</evidence>
<evidence type="ECO:0000259" key="2">
    <source>
        <dbReference type="Pfam" id="PF10412"/>
    </source>
</evidence>
<feature type="domain" description="Type IV secretion system coupling protein TraD DNA-binding" evidence="2">
    <location>
        <begin position="25"/>
        <end position="345"/>
    </location>
</feature>
<evidence type="ECO:0000313" key="4">
    <source>
        <dbReference type="EMBL" id="OGF37780.1"/>
    </source>
</evidence>
<protein>
    <submittedName>
        <fullName evidence="4">Uncharacterized protein</fullName>
    </submittedName>
</protein>
<accession>A0A1F5TFT3</accession>
<dbReference type="InterPro" id="IPR019476">
    <property type="entry name" value="T4SS_TraD_DNA-bd"/>
</dbReference>
<dbReference type="AlphaFoldDB" id="A0A1F5TFT3"/>
<proteinExistence type="predicted"/>
<feature type="compositionally biased region" description="Polar residues" evidence="1">
    <location>
        <begin position="499"/>
        <end position="509"/>
    </location>
</feature>
<dbReference type="Gene3D" id="3.40.50.300">
    <property type="entry name" value="P-loop containing nucleotide triphosphate hydrolases"/>
    <property type="match status" value="2"/>
</dbReference>
<sequence>MGNGNIAPFAFTNFRDQKRKFGIKSDDRRRHMYIIGKTGMGKSVLIENMVYSDIVSGNGACIVDPHGDSAELLVDCIPSNRINDVIYFNPADLENPIAFNVLEKVDSKYRHLVASGLVGVFKKIWADSWGPRLEYILRNTILALLDYPDSTLLGVNRMLVDKDYRKKVIAKVQDPVVKMFWQDEFSKYNEKFLTEAIAPIQNKIGQFLSTSLIRNIVGQVKSTINIRNIMDEGKILILNLSKGRIGEDSSALLGAMIITKIQLAAMSRVDIPEKDRRDFYLYVDEFQNFATESFANILSEARKYHLCLTIGHQYIGQLEVGGNMVVRDAIFGNVGTLIVFRVGAADAEFLVREFSPKFTEEDLVNLPKYNIYLKLMIDGVSSDPFSATTLPPISQKTNSTDTVVKCTRERYTKTRDVVEDKIIRWSGVETDASLLKLEQELLARKAQKVVDKRVDFLASLRGENHQEEEDEELKELEERKASHAAADADDDGGERRSASKYSARTSGSESAESEIVNIVTCSSCGAKTKINFNPDPTRPVYCKDCLKDQRRKQASEENLRARRGVSAPPPRTESRGSFTPRTDAPRRYEGSKPSTSRVDAPRRYEGSKPPVSRYDRPASTSTSAVRPTYPSVSKPPVSPAKAEALVKEAPPEKELSLADLAPKKIAGTNDK</sequence>